<dbReference type="Pfam" id="PF05521">
    <property type="entry name" value="Phage_HCP"/>
    <property type="match status" value="1"/>
</dbReference>
<dbReference type="InterPro" id="IPR038666">
    <property type="entry name" value="SSP1_head-tail_sf"/>
</dbReference>
<evidence type="ECO:0000313" key="2">
    <source>
        <dbReference type="Proteomes" id="UP000070355"/>
    </source>
</evidence>
<sequence length="124" mass="14827">MINLGKKQEKVNQTYNDGIAKFVKYEFGKDKFNTKLTSKTEKEINKFWFRKLNITSVEKYQALQVDTEVSRRIAIRLFPQIDDYILSDLFIIIKNKSYTISRIWHNHKKNETELSLVEVIKNEH</sequence>
<evidence type="ECO:0000313" key="1">
    <source>
        <dbReference type="EMBL" id="KXB60967.1"/>
    </source>
</evidence>
<protein>
    <submittedName>
        <fullName evidence="1">Putative phage head-tail adaptor</fullName>
    </submittedName>
</protein>
<name>A0A133ZZW5_9BACL</name>
<dbReference type="Proteomes" id="UP000070355">
    <property type="component" value="Unassembled WGS sequence"/>
</dbReference>
<dbReference type="OrthoDB" id="2873631at2"/>
<dbReference type="STRING" id="1379.HMPREF3186_00727"/>
<gene>
    <name evidence="1" type="ORF">HMPREF3186_00727</name>
</gene>
<dbReference type="PATRIC" id="fig|1379.3.peg.706"/>
<dbReference type="RefSeq" id="WP_060913951.1">
    <property type="nucleotide sequence ID" value="NZ_KQ959948.1"/>
</dbReference>
<dbReference type="Gene3D" id="2.40.10.270">
    <property type="entry name" value="Bacteriophage SPP1 head-tail adaptor protein"/>
    <property type="match status" value="1"/>
</dbReference>
<organism evidence="1 2">
    <name type="scientific">Gemella haemolysans</name>
    <dbReference type="NCBI Taxonomy" id="1379"/>
    <lineage>
        <taxon>Bacteria</taxon>
        <taxon>Bacillati</taxon>
        <taxon>Bacillota</taxon>
        <taxon>Bacilli</taxon>
        <taxon>Bacillales</taxon>
        <taxon>Gemellaceae</taxon>
        <taxon>Gemella</taxon>
    </lineage>
</organism>
<dbReference type="AlphaFoldDB" id="A0A133ZZW5"/>
<comment type="caution">
    <text evidence="1">The sequence shown here is derived from an EMBL/GenBank/DDBJ whole genome shotgun (WGS) entry which is preliminary data.</text>
</comment>
<accession>A0A133ZZW5</accession>
<reference evidence="2" key="1">
    <citation type="submission" date="2016-01" db="EMBL/GenBank/DDBJ databases">
        <authorList>
            <person name="Mitreva M."/>
            <person name="Pepin K.H."/>
            <person name="Mihindukulasuriya K.A."/>
            <person name="Fulton R."/>
            <person name="Fronick C."/>
            <person name="O'Laughlin M."/>
            <person name="Miner T."/>
            <person name="Herter B."/>
            <person name="Rosa B.A."/>
            <person name="Cordes M."/>
            <person name="Tomlinson C."/>
            <person name="Wollam A."/>
            <person name="Palsikar V.B."/>
            <person name="Mardis E.R."/>
            <person name="Wilson R.K."/>
        </authorList>
    </citation>
    <scope>NUCLEOTIDE SEQUENCE [LARGE SCALE GENOMIC DNA]</scope>
    <source>
        <strain evidence="2">DNF01167</strain>
    </source>
</reference>
<proteinExistence type="predicted"/>
<dbReference type="InterPro" id="IPR008767">
    <property type="entry name" value="Phage_SPP1_head-tail_adaptor"/>
</dbReference>
<dbReference type="EMBL" id="LSDC01000047">
    <property type="protein sequence ID" value="KXB60967.1"/>
    <property type="molecule type" value="Genomic_DNA"/>
</dbReference>